<reference evidence="5 6" key="1">
    <citation type="submission" date="2017-05" db="EMBL/GenBank/DDBJ databases">
        <authorList>
            <person name="Varghese N."/>
            <person name="Submissions S."/>
        </authorList>
    </citation>
    <scope>NUCLEOTIDE SEQUENCE [LARGE SCALE GENOMIC DNA]</scope>
    <source>
        <strain evidence="5 6">DSM 25457</strain>
    </source>
</reference>
<dbReference type="Gene3D" id="2.60.40.380">
    <property type="entry name" value="Purple acid phosphatase-like, N-terminal"/>
    <property type="match status" value="1"/>
</dbReference>
<dbReference type="EMBL" id="FXUG01000001">
    <property type="protein sequence ID" value="SMP42938.1"/>
    <property type="molecule type" value="Genomic_DNA"/>
</dbReference>
<feature type="domain" description="Phospholipase D N-terminal" evidence="4">
    <location>
        <begin position="399"/>
        <end position="488"/>
    </location>
</feature>
<dbReference type="InterPro" id="IPR018946">
    <property type="entry name" value="PhoD-like_MPP"/>
</dbReference>
<accession>A0ABY1PR29</accession>
<dbReference type="InterPro" id="IPR050282">
    <property type="entry name" value="Cycloisomerase_2"/>
</dbReference>
<dbReference type="Gene3D" id="2.130.10.10">
    <property type="entry name" value="YVTN repeat-like/Quinoprotein amine dehydrogenase"/>
    <property type="match status" value="1"/>
</dbReference>
<keyword evidence="2" id="KW-0119">Carbohydrate metabolism</keyword>
<sequence>MPSPNHRSDLRRIRSLTLQLILFGIVALCRSVAPAEQRLVVSLSGQHKLAVLSIHDDGVLKLQTESDIDGKPGASSFDSTGQNLYVGAADPASISVHRVRPDGLKQLQSVSVPGKPSYLVIDPSGRFLLASYFQTGQVSVHRIVGEGRLSSEPVELLSIDPRAHSVAIDPSGQFVFVSHTQTNSITQFRLDSQTGKLEPNSPAKLQREERTGPRHLWFHSDGKFAYGSNEGGRSISAYQMDGQGGSLSHLQTLSSFPDDFVGKGSTSRVQVHPNGKFAYIANRMHGSLAVFGIDQNTGHIEFVERVPSEKVIRGFNITADGKFLVAVGQSSGKAVSYEIDQQGRLHRKAELMIGGAPWWVTSFPSFGEPTVSVAGEPTVSVAGDHGAVEADRSLMLGQGTMAGEVTDSSVLLQTRLTLGNELDERGDIPGATGVACFEWSTSEDLADAIQTNFQMSSPARDFIVRAELRGLEHDTEYFYRAIYGPSPSETKRGPVCSFRSLPGSTSDREVKFIVGSCMNYIKFMHGKAGNAGGPLTATQEDKRLGFPAFAAMARLQPEFFVGTGDIIYYDNPYRVAKSVEELRRCWHEQFRFPRMIEFFQQVPAYWSKDDHDYRYNDSDNESDRLPLPETGVGIFREQLPIAATDAIDPKTYRTIRVSRDLQIWLTEGRDFRSANDAPDGPEKSMWGKDQREWLQSTLNASDARWKLLISPTPMVGPDDAYKNDNHATLDGFRHEADSFFAWMQQNHIENLFLICGDRHWQYHSIHPTGINEFSCGALNDENSRMGVAPGMKFGSDPEGLVKQLFSSPKPSGGFLQVVAGKTLDVTFFDDQATVKHQAHFPSHPPVGE</sequence>
<dbReference type="InterPro" id="IPR011045">
    <property type="entry name" value="N2O_reductase_N"/>
</dbReference>
<dbReference type="InterPro" id="IPR029052">
    <property type="entry name" value="Metallo-depent_PP-like"/>
</dbReference>
<evidence type="ECO:0000313" key="5">
    <source>
        <dbReference type="EMBL" id="SMP42938.1"/>
    </source>
</evidence>
<comment type="caution">
    <text evidence="5">The sequence shown here is derived from an EMBL/GenBank/DDBJ whole genome shotgun (WGS) entry which is preliminary data.</text>
</comment>
<dbReference type="CDD" id="cd07389">
    <property type="entry name" value="MPP_PhoD"/>
    <property type="match status" value="1"/>
</dbReference>
<name>A0ABY1PR29_9BACT</name>
<evidence type="ECO:0000259" key="4">
    <source>
        <dbReference type="Pfam" id="PF16655"/>
    </source>
</evidence>
<dbReference type="PANTHER" id="PTHR30344:SF1">
    <property type="entry name" value="6-PHOSPHOGLUCONOLACTONASE"/>
    <property type="match status" value="1"/>
</dbReference>
<protein>
    <submittedName>
        <fullName evidence="5">6-phosphogluconolactonase, cycloisomerase 2 family</fullName>
    </submittedName>
</protein>
<dbReference type="Proteomes" id="UP001158067">
    <property type="component" value="Unassembled WGS sequence"/>
</dbReference>
<dbReference type="Pfam" id="PF16655">
    <property type="entry name" value="PhoD_N"/>
    <property type="match status" value="1"/>
</dbReference>
<organism evidence="5 6">
    <name type="scientific">Neorhodopirellula lusitana</name>
    <dbReference type="NCBI Taxonomy" id="445327"/>
    <lineage>
        <taxon>Bacteria</taxon>
        <taxon>Pseudomonadati</taxon>
        <taxon>Planctomycetota</taxon>
        <taxon>Planctomycetia</taxon>
        <taxon>Pirellulales</taxon>
        <taxon>Pirellulaceae</taxon>
        <taxon>Neorhodopirellula</taxon>
    </lineage>
</organism>
<dbReference type="Pfam" id="PF10282">
    <property type="entry name" value="Lactonase"/>
    <property type="match status" value="1"/>
</dbReference>
<evidence type="ECO:0000256" key="1">
    <source>
        <dbReference type="ARBA" id="ARBA00005564"/>
    </source>
</evidence>
<dbReference type="InterPro" id="IPR015943">
    <property type="entry name" value="WD40/YVTN_repeat-like_dom_sf"/>
</dbReference>
<dbReference type="SUPFAM" id="SSF56300">
    <property type="entry name" value="Metallo-dependent phosphatases"/>
    <property type="match status" value="1"/>
</dbReference>
<proteinExistence type="inferred from homology"/>
<dbReference type="SUPFAM" id="SSF50974">
    <property type="entry name" value="Nitrous oxide reductase, N-terminal domain"/>
    <property type="match status" value="1"/>
</dbReference>
<evidence type="ECO:0000313" key="6">
    <source>
        <dbReference type="Proteomes" id="UP001158067"/>
    </source>
</evidence>
<dbReference type="PANTHER" id="PTHR30344">
    <property type="entry name" value="6-PHOSPHOGLUCONOLACTONASE-RELATED"/>
    <property type="match status" value="1"/>
</dbReference>
<dbReference type="Pfam" id="PF09423">
    <property type="entry name" value="PhoD"/>
    <property type="match status" value="1"/>
</dbReference>
<evidence type="ECO:0000259" key="3">
    <source>
        <dbReference type="Pfam" id="PF09423"/>
    </source>
</evidence>
<keyword evidence="2" id="KW-0313">Glucose metabolism</keyword>
<gene>
    <name evidence="5" type="ORF">SAMN06265222_101862</name>
</gene>
<dbReference type="InterPro" id="IPR032093">
    <property type="entry name" value="PhoD_N"/>
</dbReference>
<keyword evidence="6" id="KW-1185">Reference proteome</keyword>
<evidence type="ECO:0000256" key="2">
    <source>
        <dbReference type="ARBA" id="ARBA00022526"/>
    </source>
</evidence>
<dbReference type="InterPro" id="IPR019405">
    <property type="entry name" value="Lactonase_7-beta_prop"/>
</dbReference>
<feature type="domain" description="PhoD-like phosphatase metallophosphatase" evidence="3">
    <location>
        <begin position="542"/>
        <end position="782"/>
    </location>
</feature>
<dbReference type="Gene3D" id="3.60.21.70">
    <property type="entry name" value="PhoD-like phosphatase"/>
    <property type="match status" value="1"/>
</dbReference>
<comment type="similarity">
    <text evidence="1">Belongs to the cycloisomerase 2 family.</text>
</comment>
<dbReference type="InterPro" id="IPR038607">
    <property type="entry name" value="PhoD-like_sf"/>
</dbReference>